<gene>
    <name evidence="2" type="ORF">B296_00044572</name>
</gene>
<feature type="region of interest" description="Disordered" evidence="1">
    <location>
        <begin position="90"/>
        <end position="117"/>
    </location>
</feature>
<evidence type="ECO:0000313" key="2">
    <source>
        <dbReference type="EMBL" id="RRT47880.1"/>
    </source>
</evidence>
<sequence>MRSPWLHRTGANQGKRWFSTTSAYVSGGPSAAGVSGGGRRKVEVCFITSIRPLTCAAGTKEEDEPPFCNDEDLSPMTQALYIDGGWPRRCGRSSGRAAESPRRSTRRKSYRLPHVAT</sequence>
<accession>A0A426Y840</accession>
<proteinExistence type="predicted"/>
<name>A0A426Y840_ENSVE</name>
<protein>
    <submittedName>
        <fullName evidence="2">Uncharacterized protein</fullName>
    </submittedName>
</protein>
<organism evidence="2 3">
    <name type="scientific">Ensete ventricosum</name>
    <name type="common">Abyssinian banana</name>
    <name type="synonym">Musa ensete</name>
    <dbReference type="NCBI Taxonomy" id="4639"/>
    <lineage>
        <taxon>Eukaryota</taxon>
        <taxon>Viridiplantae</taxon>
        <taxon>Streptophyta</taxon>
        <taxon>Embryophyta</taxon>
        <taxon>Tracheophyta</taxon>
        <taxon>Spermatophyta</taxon>
        <taxon>Magnoliopsida</taxon>
        <taxon>Liliopsida</taxon>
        <taxon>Zingiberales</taxon>
        <taxon>Musaceae</taxon>
        <taxon>Ensete</taxon>
    </lineage>
</organism>
<evidence type="ECO:0000313" key="3">
    <source>
        <dbReference type="Proteomes" id="UP000287651"/>
    </source>
</evidence>
<dbReference type="Proteomes" id="UP000287651">
    <property type="component" value="Unassembled WGS sequence"/>
</dbReference>
<reference evidence="2 3" key="1">
    <citation type="journal article" date="2014" name="Agronomy (Basel)">
        <title>A Draft Genome Sequence for Ensete ventricosum, the Drought-Tolerant Tree Against Hunger.</title>
        <authorList>
            <person name="Harrison J."/>
            <person name="Moore K.A."/>
            <person name="Paszkiewicz K."/>
            <person name="Jones T."/>
            <person name="Grant M."/>
            <person name="Ambacheew D."/>
            <person name="Muzemil S."/>
            <person name="Studholme D.J."/>
        </authorList>
    </citation>
    <scope>NUCLEOTIDE SEQUENCE [LARGE SCALE GENOMIC DNA]</scope>
</reference>
<dbReference type="AlphaFoldDB" id="A0A426Y840"/>
<evidence type="ECO:0000256" key="1">
    <source>
        <dbReference type="SAM" id="MobiDB-lite"/>
    </source>
</evidence>
<dbReference type="EMBL" id="AMZH03014292">
    <property type="protein sequence ID" value="RRT47880.1"/>
    <property type="molecule type" value="Genomic_DNA"/>
</dbReference>
<comment type="caution">
    <text evidence="2">The sequence shown here is derived from an EMBL/GenBank/DDBJ whole genome shotgun (WGS) entry which is preliminary data.</text>
</comment>